<name>F8P0C8_SERL9</name>
<evidence type="ECO:0000313" key="1">
    <source>
        <dbReference type="EMBL" id="EGO23501.1"/>
    </source>
</evidence>
<protein>
    <submittedName>
        <fullName evidence="1">Uncharacterized protein</fullName>
    </submittedName>
</protein>
<gene>
    <name evidence="1" type="ORF">SERLADRAFT_391561</name>
</gene>
<organism>
    <name type="scientific">Serpula lacrymans var. lacrymans (strain S7.9)</name>
    <name type="common">Dry rot fungus</name>
    <dbReference type="NCBI Taxonomy" id="578457"/>
    <lineage>
        <taxon>Eukaryota</taxon>
        <taxon>Fungi</taxon>
        <taxon>Dikarya</taxon>
        <taxon>Basidiomycota</taxon>
        <taxon>Agaricomycotina</taxon>
        <taxon>Agaricomycetes</taxon>
        <taxon>Agaricomycetidae</taxon>
        <taxon>Boletales</taxon>
        <taxon>Coniophorineae</taxon>
        <taxon>Serpulaceae</taxon>
        <taxon>Serpula</taxon>
    </lineage>
</organism>
<sequence>YHSLSKDEKQKLLEDYLAHADNKKNGFRITAKSQINDVTHTLKMIEQEVRHHPTRKWR</sequence>
<dbReference type="OrthoDB" id="2679589at2759"/>
<dbReference type="EMBL" id="GL945435">
    <property type="protein sequence ID" value="EGO23501.1"/>
    <property type="molecule type" value="Genomic_DNA"/>
</dbReference>
<dbReference type="RefSeq" id="XP_007319263.1">
    <property type="nucleotide sequence ID" value="XM_007319201.1"/>
</dbReference>
<dbReference type="GeneID" id="18811503"/>
<reference evidence="1" key="1">
    <citation type="submission" date="2011-04" db="EMBL/GenBank/DDBJ databases">
        <title>Evolution of plant cell wall degrading machinery underlies the functional diversity of forest fungi.</title>
        <authorList>
            <consortium name="US DOE Joint Genome Institute (JGI-PGF)"/>
            <person name="Eastwood D.C."/>
            <person name="Floudas D."/>
            <person name="Binder M."/>
            <person name="Majcherczyk A."/>
            <person name="Schneider P."/>
            <person name="Aerts A."/>
            <person name="Asiegbu F.O."/>
            <person name="Baker S.E."/>
            <person name="Barry K."/>
            <person name="Bendiksby M."/>
            <person name="Blumentritt M."/>
            <person name="Coutinho P.M."/>
            <person name="Cullen D."/>
            <person name="Cullen D."/>
            <person name="Gathman A."/>
            <person name="Goodell B."/>
            <person name="Henrissat B."/>
            <person name="Ihrmark K."/>
            <person name="Kauserud H."/>
            <person name="Kohler A."/>
            <person name="LaButti K."/>
            <person name="Lapidus A."/>
            <person name="Lavin J.L."/>
            <person name="Lee Y.-H."/>
            <person name="Lindquist E."/>
            <person name="Lilly W."/>
            <person name="Lucas S."/>
            <person name="Morin E."/>
            <person name="Murat C."/>
            <person name="Oguiza J.A."/>
            <person name="Park J."/>
            <person name="Pisabarro A.G."/>
            <person name="Riley R."/>
            <person name="Rosling A."/>
            <person name="Salamov A."/>
            <person name="Schmidt O."/>
            <person name="Schmutz J."/>
            <person name="Skrede I."/>
            <person name="Stenlid J."/>
            <person name="Wiebenga A."/>
            <person name="Xie X."/>
            <person name="Kues U."/>
            <person name="Hibbett D.S."/>
            <person name="Hoffmeister D."/>
            <person name="Hogberg N."/>
            <person name="Martin F."/>
            <person name="Grigoriev I.V."/>
            <person name="Watkinson S.C."/>
        </authorList>
    </citation>
    <scope>NUCLEOTIDE SEQUENCE</scope>
    <source>
        <strain evidence="1">S7.9</strain>
    </source>
</reference>
<feature type="non-terminal residue" evidence="1">
    <location>
        <position position="1"/>
    </location>
</feature>
<dbReference type="AlphaFoldDB" id="F8P0C8"/>
<dbReference type="KEGG" id="sla:SERLADRAFT_391561"/>
<dbReference type="Proteomes" id="UP000008064">
    <property type="component" value="Unassembled WGS sequence"/>
</dbReference>
<dbReference type="HOGENOM" id="CLU_2984756_0_0_1"/>
<accession>F8P0C8</accession>
<proteinExistence type="predicted"/>